<dbReference type="Pfam" id="PF00698">
    <property type="entry name" value="Acyl_transf_1"/>
    <property type="match status" value="2"/>
</dbReference>
<dbReference type="Pfam" id="PF02801">
    <property type="entry name" value="Ketoacyl-synt_C"/>
    <property type="match status" value="2"/>
</dbReference>
<feature type="domain" description="Carrier" evidence="11">
    <location>
        <begin position="1676"/>
        <end position="1755"/>
    </location>
</feature>
<evidence type="ECO:0000313" key="15">
    <source>
        <dbReference type="Proteomes" id="UP001500967"/>
    </source>
</evidence>
<dbReference type="InterPro" id="IPR049900">
    <property type="entry name" value="PKS_mFAS_DH"/>
</dbReference>
<evidence type="ECO:0000256" key="2">
    <source>
        <dbReference type="ARBA" id="ARBA00004792"/>
    </source>
</evidence>
<dbReference type="PROSITE" id="PS50075">
    <property type="entry name" value="CARRIER"/>
    <property type="match status" value="2"/>
</dbReference>
<dbReference type="EMBL" id="BAAAGX010000003">
    <property type="protein sequence ID" value="GAA0223784.1"/>
    <property type="molecule type" value="Genomic_DNA"/>
</dbReference>
<sequence>MNVPSEQLVEALRSALKEGERLRRDNAALSGAAAEPIAIVAMGCRYPGGVASPADLWRVVAEERDVIGAFPGDRGWDLGTLYDPDGERPGAVSVDRGPFLDDATRFDAGLFGIAPREAVAMEPQQRLLLEVAWEVLERAGLDPTGLSGSRTAAYVGAIPQDYAPAALAPADAEGHLLTGTTTSVASGRLAYTFGLAGPALTIDTACSSSLVALHLAVQALRRQECDLALAGGVTVLSTPGILVEFTRQRGLAPDGRCKPFSAAADGTALGEGAGLLLLERLSDAQRAGHPVLAVIRGSALNQDGASNGLTAPNPVAQEQLIRAALAASGLTAADVDAVEAHGTGTPLGDPMEAQALLATYGRRPAGTAPLWLGSVKSNIGHAQAAAGVAGVIKMVEALRHSVLPSTLHADRPSPHVDWEAGAVRLLTAAREWPAGDRPRRAGVSSFGISGTNAHLILEEAPPAVPVDRPAPVRPVDLGVVPWVLSGADDAALRRQAGRLAEFAAVSEDDDHGIGVTLATTRAALTHRAVVLGPTGPALRDGLASLREGRAAPDVVRGVVHRAGRVAVLFSGQGSQRAGAGRELYESCPVFADAVDAACVYLDEDLDRPLAPVLFADPGTESAAALDHTDFTQAGLFTVELGVFRLLEAAGLVPDYLLGHSIGELAAAHVAGVLSLPDACRLVSARGRLMRALPAVGAMLAVRADEREVEKWLDREGSGLSVAAVNGPRSVVVSGDRAAIEDFDQRRRAEGRRTRRLRVRHAFHSAHMAGMLADFRTVARTLTFHPPRTPIVSNATGAPIPDTELCDPEYWVRHVERTVRFADGIRWLEQRGVSTFLEVGPDGVLTALAEECLTASDRSAPVAVPTLRTGRPEGHTVAAALAHAHVRGATVRWERLLDGSARPDLPTYAFGGDRLWLRTRAITDPSAFGLVGVPHSLLGAGTPVPETGGWLFTARLSVRDQPWLADHTIGGRTVLPATAFLEIVLRAGADVGAGHVDELTIEAPLILPDDGTRRLQVLIGALDERGARRVTVHAEADSDGSAEPTWTRHADGTLRSSEHGAPPPSLGEWPPGEVVPVDLDGRYPRLADAGFGYGPAFRGLHRVSRAGDDVFVDVRLPDAAEPGRFGVHPALLDAVLQATGLTPDSDQLVEQPRLPFSWSDVAVHRPAGTALRARITAVGDARWSVEVATPEGEPVLSVGALTWRPAPSLRSGRHGALFRVGWSPLRIAAGPRPGTNRLEVVDRDRTGLAEALRRTGRPVAVRSDLTATESEHLFVACPPTAAEALTMVQDWLAADRPSEPRLVFVSRGAVAVEPGEVPDVDAAAVWGLVRSAQTEHPGRFTLADVGTFEPADVSTLLAGVDTGEPQFAVRDGVASAPHLSADGDPRSGAEQHPRLGPNDVALITGGTGGLGRVIARHLADAWGARHLLLVSRRGPNADGADDLVAELAGAGAHAEAVAADVGDHDALAAVLAAIPPERSLAVVIHAAGVLDDGTVSGLTPDRLAVVSRAKVDGARHLDALTRARELQAFVVFSSVVGVVGTAGQANYAAANAALDAIAARRVALGHRATALAWGPWDQRGEAGGGMAADLDDVAVRRFATAGLAPISIADGLALFDAGCASREPNLVPIRVERSSSESDGPRTVPALLRPLVRPRSGAAGRTGTRPAWLAGDLSAPESEHAAVRFVLDHVAGVLSYTPGVADAAADRSFKDLGLDSLTSLELRNAVGAATGIRLPAGVVFDHPTPRELARLLLAAGASPAAPAPAVASPAPADDPIVIVGMACRYPGDVRSPDDLWRLVTDGTDAIAGFPDDRGWNLEALYDPDPDRPGTSYTRSGGFLRDAADFDPEFFGISAREALAMDPQQRLVLETSWEALERAGIDPAVLRGSATGVFAGLMYHDYGGRPHEAPETLGGYLLTGSAGSVLSGRTAYTFGLEGPAVTVDTACSSSLVALHLAGQALRAGECSLALAGGVTVMATPATFVEFSRQRGLSADGRCKSFSAAADGTGWSEGAGMLVLERLSDARRNDHPILAVIRGSAVNQDGASNGLTAPSGPAQQKVIRQALSTGGLRPADVDAVEAHGTGTRLGDPIEAEALIATYGEHRPADRPLRLGSLKSNLGHTQAAAGVGGVIKMVLAMRHELLPRTLHADPPTPHVNWTDQVRLLTEPVAWPARPDRPRRAAVSSFGISGTNAHVILEEPPAARPGDPPTVPPVLAWPLSARTPAALRDQAERLWSYLDREPGVAPAAVARTLAGRPALEHRAVVSGPDRPTLLDALAVLARGADADGVVTGPAVSGAPPRVVFVFPGQGAQWEGMGRRLLDESPVFATRIAECERALAPHLDWSLTAVLRGAVDAPPLTRVDVVQPTLFAVMVGLADVWREYGVRPAAVIGHSQGEIAAACVAGALALPDAARVVAVRSRALRQLSGTGGMHSVALSVEQAATRIRPWGTALAIASVNGPRSVVVAGEQRALDALADGLSTDGIWNRRIAVDYPSHSPQIERIEAQLREELGEIRATEPAVPFHSTVYDRPVGAADLDSGYWYENVRRPVEFARGIRALAVGGADIFLEISAHPVVAAGIRETLDEVAPAAVTLGTLRRGRDDTGQIVAAVADAAVHGAPVDWAGRYRGQDRVDLPTYPFQRARYWLPATRTGAVGGHPLLPTAVSRADEDGWVLLGAVSTRTHPWLADHGVLGTTLMPGSAWAEMAGHAAATAGSATVEELVLETPLTVPDGAPVDLQATVGPARDGRRPIHLYGRLPGGQWTRHATGVLSDGAGAVPGPVTAWPPPGAEPRPVDGHYPRLRGLGVDYGPAFQGVRAVWQLGDDTYAEVVAPDVVAHDAGWTGPHPALLDAVLQVRELVPGADPDQARMPYSWEGLTVSAADDGTLRVRISPAGPDRFRVTATTADGRPVLSVAAFASRPVSADDLRRAADPGTGRLYRPEWTPLPGRTAPAVVPAGIRGAGDLARLDASAVTGPVVLHLEPATIGPDDPGLADAVRVATQHVLATLQAWLHDERFAASRLVVRTTGAVGDRITDLVHATVWGLVRSAQIENPGRFLLLDADPADSGAIADAVAAAEDEVLARGGRVLGCRLVPITAPVSVPRWSPPGTVLVTGAGGGLAPAVARHLADNGVERLVLVGRRGPDAPGASELRAELRERGTDVEIVACDVTDRAAVDALVASMPASHPLSAVVHAAAGLDDGVLETLRPEQVAGALAAKVGGALTLHAATRNCGLSAFVLFSSVAGLLGGAGQSGYAAANTFLDALATRRRQDGLAGQSLAWGLWDEQAGMAGRLGDVDLRRDERLGIAPLSSQDAVDLLDRAVADGAAVTVPVRFDELTLRTRASAGDLTPLLRGLVPTATETVPAPAEPALRERLSALPGDRRIPLVEELLIDLLRAVLGGTGTIPSGRAFRELGLDSLTALELRNRLGRVTGLRLPITVAFDHPTPAALARYVVDELLGDGDGGDGENAAAEAPDDEVRRALTGIPVDELRRAGLLDPLLRLAGRPAGGTDGRDDHPTASEHLRADLDAMDLDQLIEVALDGGET</sequence>
<evidence type="ECO:0000256" key="10">
    <source>
        <dbReference type="SAM" id="MobiDB-lite"/>
    </source>
</evidence>
<evidence type="ECO:0000256" key="4">
    <source>
        <dbReference type="ARBA" id="ARBA00022553"/>
    </source>
</evidence>
<dbReference type="InterPro" id="IPR020806">
    <property type="entry name" value="PKS_PP-bd"/>
</dbReference>
<dbReference type="Gene3D" id="3.10.129.110">
    <property type="entry name" value="Polyketide synthase dehydratase"/>
    <property type="match status" value="2"/>
</dbReference>
<dbReference type="PROSITE" id="PS52004">
    <property type="entry name" value="KS3_2"/>
    <property type="match status" value="2"/>
</dbReference>
<dbReference type="InterPro" id="IPR042104">
    <property type="entry name" value="PKS_dehydratase_sf"/>
</dbReference>
<keyword evidence="5" id="KW-0808">Transferase</keyword>
<dbReference type="SMART" id="SM00827">
    <property type="entry name" value="PKS_AT"/>
    <property type="match status" value="2"/>
</dbReference>
<dbReference type="Gene3D" id="3.40.47.10">
    <property type="match status" value="2"/>
</dbReference>
<dbReference type="InterPro" id="IPR057326">
    <property type="entry name" value="KR_dom"/>
</dbReference>
<dbReference type="InterPro" id="IPR020807">
    <property type="entry name" value="PKS_DH"/>
</dbReference>
<feature type="domain" description="Ketosynthase family 3 (KS3)" evidence="12">
    <location>
        <begin position="1772"/>
        <end position="2198"/>
    </location>
</feature>
<gene>
    <name evidence="14" type="ORF">GCM10009539_06250</name>
</gene>
<dbReference type="Gene3D" id="1.10.1200.10">
    <property type="entry name" value="ACP-like"/>
    <property type="match status" value="2"/>
</dbReference>
<dbReference type="Gene3D" id="3.40.366.10">
    <property type="entry name" value="Malonyl-Coenzyme A Acyl Carrier Protein, domain 2"/>
    <property type="match status" value="2"/>
</dbReference>
<dbReference type="Gene3D" id="3.30.70.3290">
    <property type="match status" value="2"/>
</dbReference>
<feature type="active site" description="Proton donor; for dehydratase activity" evidence="9">
    <location>
        <position position="1132"/>
    </location>
</feature>
<dbReference type="InterPro" id="IPR014030">
    <property type="entry name" value="Ketoacyl_synth_N"/>
</dbReference>
<dbReference type="SUPFAM" id="SSF53901">
    <property type="entry name" value="Thiolase-like"/>
    <property type="match status" value="2"/>
</dbReference>
<dbReference type="InterPro" id="IPR013968">
    <property type="entry name" value="PKS_KR"/>
</dbReference>
<dbReference type="InterPro" id="IPR001227">
    <property type="entry name" value="Ac_transferase_dom_sf"/>
</dbReference>
<feature type="region of interest" description="C-terminal hotdog fold" evidence="9">
    <location>
        <begin position="2790"/>
        <end position="2928"/>
    </location>
</feature>
<dbReference type="InterPro" id="IPR020841">
    <property type="entry name" value="PKS_Beta-ketoAc_synthase_dom"/>
</dbReference>
<dbReference type="InterPro" id="IPR014031">
    <property type="entry name" value="Ketoacyl_synth_C"/>
</dbReference>
<dbReference type="Proteomes" id="UP001500967">
    <property type="component" value="Unassembled WGS sequence"/>
</dbReference>
<evidence type="ECO:0000256" key="5">
    <source>
        <dbReference type="ARBA" id="ARBA00022679"/>
    </source>
</evidence>
<dbReference type="SMART" id="SM00825">
    <property type="entry name" value="PKS_KS"/>
    <property type="match status" value="2"/>
</dbReference>
<feature type="region of interest" description="C-terminal hotdog fold" evidence="9">
    <location>
        <begin position="1073"/>
        <end position="1211"/>
    </location>
</feature>
<feature type="active site" description="Proton donor; for dehydratase activity" evidence="9">
    <location>
        <position position="2851"/>
    </location>
</feature>
<dbReference type="PROSITE" id="PS00606">
    <property type="entry name" value="KS3_1"/>
    <property type="match status" value="2"/>
</dbReference>
<feature type="compositionally biased region" description="Basic and acidic residues" evidence="10">
    <location>
        <begin position="1380"/>
        <end position="1392"/>
    </location>
</feature>
<dbReference type="CDD" id="cd00833">
    <property type="entry name" value="PKS"/>
    <property type="match status" value="2"/>
</dbReference>
<dbReference type="Pfam" id="PF00550">
    <property type="entry name" value="PP-binding"/>
    <property type="match status" value="2"/>
</dbReference>
<dbReference type="Pfam" id="PF08990">
    <property type="entry name" value="Docking"/>
    <property type="match status" value="1"/>
</dbReference>
<organism evidence="14 15">
    <name type="scientific">Cryptosporangium japonicum</name>
    <dbReference type="NCBI Taxonomy" id="80872"/>
    <lineage>
        <taxon>Bacteria</taxon>
        <taxon>Bacillati</taxon>
        <taxon>Actinomycetota</taxon>
        <taxon>Actinomycetes</taxon>
        <taxon>Cryptosporangiales</taxon>
        <taxon>Cryptosporangiaceae</taxon>
        <taxon>Cryptosporangium</taxon>
    </lineage>
</organism>
<dbReference type="InterPro" id="IPR032821">
    <property type="entry name" value="PKS_assoc"/>
</dbReference>
<dbReference type="InterPro" id="IPR015083">
    <property type="entry name" value="NorB/c/GfsB-D-like_docking"/>
</dbReference>
<evidence type="ECO:0000259" key="11">
    <source>
        <dbReference type="PROSITE" id="PS50075"/>
    </source>
</evidence>
<keyword evidence="3" id="KW-0596">Phosphopantetheine</keyword>
<dbReference type="InterPro" id="IPR009081">
    <property type="entry name" value="PP-bd_ACP"/>
</dbReference>
<dbReference type="PROSITE" id="PS00012">
    <property type="entry name" value="PHOSPHOPANTETHEINE"/>
    <property type="match status" value="2"/>
</dbReference>
<dbReference type="CDD" id="cd08956">
    <property type="entry name" value="KR_3_FAS_SDR_x"/>
    <property type="match status" value="2"/>
</dbReference>
<keyword evidence="6" id="KW-0045">Antibiotic biosynthesis</keyword>
<feature type="active site" description="Proton acceptor; for dehydratase activity" evidence="9">
    <location>
        <position position="966"/>
    </location>
</feature>
<dbReference type="PANTHER" id="PTHR43775">
    <property type="entry name" value="FATTY ACID SYNTHASE"/>
    <property type="match status" value="1"/>
</dbReference>
<evidence type="ECO:0000256" key="8">
    <source>
        <dbReference type="ARBA" id="ARBA00023315"/>
    </source>
</evidence>
<dbReference type="InterPro" id="IPR016036">
    <property type="entry name" value="Malonyl_transacylase_ACP-bd"/>
</dbReference>
<dbReference type="Pfam" id="PF16197">
    <property type="entry name" value="KAsynt_C_assoc"/>
    <property type="match status" value="2"/>
</dbReference>
<dbReference type="SUPFAM" id="SSF55048">
    <property type="entry name" value="Probable ACP-binding domain of malonyl-CoA ACP transacylase"/>
    <property type="match status" value="2"/>
</dbReference>
<feature type="active site" description="Proton acceptor; for dehydratase activity" evidence="9">
    <location>
        <position position="2690"/>
    </location>
</feature>
<feature type="region of interest" description="Disordered" evidence="10">
    <location>
        <begin position="1032"/>
        <end position="1069"/>
    </location>
</feature>
<evidence type="ECO:0000259" key="12">
    <source>
        <dbReference type="PROSITE" id="PS52004"/>
    </source>
</evidence>
<dbReference type="SUPFAM" id="SSF51735">
    <property type="entry name" value="NAD(P)-binding Rossmann-fold domains"/>
    <property type="match status" value="4"/>
</dbReference>
<feature type="compositionally biased region" description="Basic and acidic residues" evidence="10">
    <location>
        <begin position="1045"/>
        <end position="1057"/>
    </location>
</feature>
<evidence type="ECO:0000256" key="9">
    <source>
        <dbReference type="PROSITE-ProRule" id="PRU01363"/>
    </source>
</evidence>
<dbReference type="SMART" id="SM00826">
    <property type="entry name" value="PKS_DH"/>
    <property type="match status" value="2"/>
</dbReference>
<feature type="domain" description="Ketosynthase family 3 (KS3)" evidence="12">
    <location>
        <begin position="34"/>
        <end position="459"/>
    </location>
</feature>
<dbReference type="RefSeq" id="WP_344647174.1">
    <property type="nucleotide sequence ID" value="NZ_BAAAGX010000003.1"/>
</dbReference>
<keyword evidence="4" id="KW-0597">Phosphoprotein</keyword>
<dbReference type="InterPro" id="IPR016035">
    <property type="entry name" value="Acyl_Trfase/lysoPLipase"/>
</dbReference>
<feature type="domain" description="Carrier" evidence="11">
    <location>
        <begin position="3384"/>
        <end position="3460"/>
    </location>
</feature>
<dbReference type="InterPro" id="IPR055123">
    <property type="entry name" value="SpnB-like_Rossmann"/>
</dbReference>
<dbReference type="Pfam" id="PF14765">
    <property type="entry name" value="PS-DH"/>
    <property type="match status" value="2"/>
</dbReference>
<accession>A0ABN0TK69</accession>
<comment type="cofactor">
    <cofactor evidence="1">
        <name>pantetheine 4'-phosphate</name>
        <dbReference type="ChEBI" id="CHEBI:47942"/>
    </cofactor>
</comment>
<dbReference type="InterPro" id="IPR036291">
    <property type="entry name" value="NAD(P)-bd_dom_sf"/>
</dbReference>
<dbReference type="InterPro" id="IPR050091">
    <property type="entry name" value="PKS_NRPS_Biosynth_Enz"/>
</dbReference>
<dbReference type="InterPro" id="IPR018201">
    <property type="entry name" value="Ketoacyl_synth_AS"/>
</dbReference>
<keyword evidence="15" id="KW-1185">Reference proteome</keyword>
<evidence type="ECO:0000256" key="6">
    <source>
        <dbReference type="ARBA" id="ARBA00023194"/>
    </source>
</evidence>
<dbReference type="PROSITE" id="PS52019">
    <property type="entry name" value="PKS_MFAS_DH"/>
    <property type="match status" value="2"/>
</dbReference>
<evidence type="ECO:0000256" key="1">
    <source>
        <dbReference type="ARBA" id="ARBA00001957"/>
    </source>
</evidence>
<dbReference type="SMART" id="SM01294">
    <property type="entry name" value="PKS_PP_betabranch"/>
    <property type="match status" value="2"/>
</dbReference>
<comment type="caution">
    <text evidence="14">The sequence shown here is derived from an EMBL/GenBank/DDBJ whole genome shotgun (WGS) entry which is preliminary data.</text>
</comment>
<dbReference type="Pfam" id="PF00109">
    <property type="entry name" value="ketoacyl-synt"/>
    <property type="match status" value="2"/>
</dbReference>
<reference evidence="14 15" key="1">
    <citation type="journal article" date="2019" name="Int. J. Syst. Evol. Microbiol.">
        <title>The Global Catalogue of Microorganisms (GCM) 10K type strain sequencing project: providing services to taxonomists for standard genome sequencing and annotation.</title>
        <authorList>
            <consortium name="The Broad Institute Genomics Platform"/>
            <consortium name="The Broad Institute Genome Sequencing Center for Infectious Disease"/>
            <person name="Wu L."/>
            <person name="Ma J."/>
        </authorList>
    </citation>
    <scope>NUCLEOTIDE SEQUENCE [LARGE SCALE GENOMIC DNA]</scope>
    <source>
        <strain evidence="14 15">JCM 10425</strain>
    </source>
</reference>
<dbReference type="Pfam" id="PF22953">
    <property type="entry name" value="SpnB_Rossmann"/>
    <property type="match status" value="2"/>
</dbReference>
<feature type="region of interest" description="N-terminal hotdog fold" evidence="9">
    <location>
        <begin position="2658"/>
        <end position="2778"/>
    </location>
</feature>
<dbReference type="InterPro" id="IPR049551">
    <property type="entry name" value="PKS_DH_C"/>
</dbReference>
<dbReference type="PANTHER" id="PTHR43775:SF51">
    <property type="entry name" value="INACTIVE PHENOLPHTHIOCEROL SYNTHESIS POLYKETIDE SYNTHASE TYPE I PKS1-RELATED"/>
    <property type="match status" value="1"/>
</dbReference>
<protein>
    <submittedName>
        <fullName evidence="14">Type I polyketide synthase</fullName>
    </submittedName>
</protein>
<dbReference type="Pfam" id="PF21089">
    <property type="entry name" value="PKS_DH_N"/>
    <property type="match status" value="2"/>
</dbReference>
<feature type="region of interest" description="Disordered" evidence="10">
    <location>
        <begin position="1375"/>
        <end position="1396"/>
    </location>
</feature>
<evidence type="ECO:0000256" key="7">
    <source>
        <dbReference type="ARBA" id="ARBA00023268"/>
    </source>
</evidence>
<dbReference type="Gene3D" id="3.40.50.720">
    <property type="entry name" value="NAD(P)-binding Rossmann-like Domain"/>
    <property type="match status" value="2"/>
</dbReference>
<dbReference type="InterPro" id="IPR049552">
    <property type="entry name" value="PKS_DH_N"/>
</dbReference>
<dbReference type="Pfam" id="PF08659">
    <property type="entry name" value="KR"/>
    <property type="match status" value="2"/>
</dbReference>
<keyword evidence="8" id="KW-0012">Acyltransferase</keyword>
<feature type="region of interest" description="N-terminal hotdog fold" evidence="9">
    <location>
        <begin position="934"/>
        <end position="1060"/>
    </location>
</feature>
<dbReference type="SMART" id="SM00822">
    <property type="entry name" value="PKS_KR"/>
    <property type="match status" value="2"/>
</dbReference>
<keyword evidence="7" id="KW-0511">Multifunctional enzyme</keyword>
<dbReference type="InterPro" id="IPR036736">
    <property type="entry name" value="ACP-like_sf"/>
</dbReference>
<evidence type="ECO:0000313" key="14">
    <source>
        <dbReference type="EMBL" id="GAA0223784.1"/>
    </source>
</evidence>
<dbReference type="InterPro" id="IPR006162">
    <property type="entry name" value="Ppantetheine_attach_site"/>
</dbReference>
<feature type="domain" description="PKS/mFAS DH" evidence="13">
    <location>
        <begin position="934"/>
        <end position="1211"/>
    </location>
</feature>
<name>A0ABN0TK69_9ACTN</name>
<feature type="domain" description="PKS/mFAS DH" evidence="13">
    <location>
        <begin position="2658"/>
        <end position="2928"/>
    </location>
</feature>
<dbReference type="InterPro" id="IPR016039">
    <property type="entry name" value="Thiolase-like"/>
</dbReference>
<evidence type="ECO:0000259" key="13">
    <source>
        <dbReference type="PROSITE" id="PS52019"/>
    </source>
</evidence>
<dbReference type="SUPFAM" id="SSF52151">
    <property type="entry name" value="FabD/lysophospholipase-like"/>
    <property type="match status" value="2"/>
</dbReference>
<dbReference type="InterPro" id="IPR014043">
    <property type="entry name" value="Acyl_transferase_dom"/>
</dbReference>
<dbReference type="SMART" id="SM00823">
    <property type="entry name" value="PKS_PP"/>
    <property type="match status" value="2"/>
</dbReference>
<evidence type="ECO:0000256" key="3">
    <source>
        <dbReference type="ARBA" id="ARBA00022450"/>
    </source>
</evidence>
<comment type="pathway">
    <text evidence="2">Antibiotic biosynthesis.</text>
</comment>
<proteinExistence type="predicted"/>
<dbReference type="SUPFAM" id="SSF47336">
    <property type="entry name" value="ACP-like"/>
    <property type="match status" value="2"/>
</dbReference>